<dbReference type="EMBL" id="JAGKHQ010000014">
    <property type="protein sequence ID" value="KAG7499683.1"/>
    <property type="molecule type" value="Genomic_DNA"/>
</dbReference>
<dbReference type="GO" id="GO:0004896">
    <property type="term" value="F:cytokine receptor activity"/>
    <property type="evidence" value="ECO:0007669"/>
    <property type="project" value="TreeGrafter"/>
</dbReference>
<evidence type="ECO:0000313" key="9">
    <source>
        <dbReference type="Proteomes" id="UP000693946"/>
    </source>
</evidence>
<sequence>MNFVRKESPPTVTGLSDPGGDMVLDSTCSPCVSHFTLFILGLIFAFSSTHGQATRVDCTSDHFLPKYQHCGQQPDGVNGLECSGKYNNVSHQRCAWKPGKHTSKKTYTLLIKQDKYCKIHRNITGFSTSITVFQKRNMTLEVVENGEWGNCTKAVFSASPKSLLRCDPPNKVSFRRHSGELSVSVSWQSEDRKAVQYFSVRYKAVGSLKWIEPSVQSQDRHRHSVARLNSSLSYVVQIQCVTNDKCLQCPQSESYTVPQELTSPPVIVKHEDTDVVGKTGSRQLSLTWTFPATEPNDGYYVTIVKASGEDPRERISVTEPEITLILSYSAYHLNISAVNNASTSPAVSLTIPERDGPPSAEEKLSVKVHSNSSFTVYWKDDLIKTYVCFSAEWRKKGQKAVTSMSFHQNEDNFNTLTDFTEPLEPYKRYSIALHTRPEKRTCNIKYINNSESTYASSHFYFMEGSPVSGPNISSYNVTLNSVVLQWLSIPEEDIRGFLLGYLIFYTENLHRGTSLERNVTVDPQSDTYELGDLKAGTTYQVQVSGFTQAGVGVRSTACVFKTNHQGYFHPNLSALIIIFAVVATVLIFSSPLIKRAKVVLWPSIPNPGNSYTIQKMERPGEMELFTSIFSTLKIEEWDTSSLQIVEREDEVPPIIVPLVLSFHHDSEDEDSAERTCNWIQSASGGDDAPNIISNLPTSTFAFSSEYTTMEMFQQAMPQVAPAVDTAISQTGDSSDAQDTTVVKTSLDHVGQLTSNSN</sequence>
<feature type="transmembrane region" description="Helical" evidence="6">
    <location>
        <begin position="572"/>
        <end position="593"/>
    </location>
</feature>
<evidence type="ECO:0000256" key="5">
    <source>
        <dbReference type="ARBA" id="ARBA00023180"/>
    </source>
</evidence>
<keyword evidence="1" id="KW-0732">Signal</keyword>
<dbReference type="PANTHER" id="PTHR23036:SF193">
    <property type="entry name" value="INTERLEUKIN-6 RECEPTOR SUBUNIT BETA-LIKE"/>
    <property type="match status" value="1"/>
</dbReference>
<dbReference type="GO" id="GO:0043235">
    <property type="term" value="C:receptor complex"/>
    <property type="evidence" value="ECO:0007669"/>
    <property type="project" value="TreeGrafter"/>
</dbReference>
<keyword evidence="6" id="KW-1133">Transmembrane helix</keyword>
<reference evidence="8 9" key="1">
    <citation type="journal article" date="2021" name="Sci. Rep.">
        <title>Chromosome anchoring in Senegalese sole (Solea senegalensis) reveals sex-associated markers and genome rearrangements in flatfish.</title>
        <authorList>
            <person name="Guerrero-Cozar I."/>
            <person name="Gomez-Garrido J."/>
            <person name="Berbel C."/>
            <person name="Martinez-Blanch J.F."/>
            <person name="Alioto T."/>
            <person name="Claros M.G."/>
            <person name="Gagnaire P.A."/>
            <person name="Manchado M."/>
        </authorList>
    </citation>
    <scope>NUCLEOTIDE SEQUENCE [LARGE SCALE GENOMIC DNA]</scope>
    <source>
        <strain evidence="8">Sse05_10M</strain>
    </source>
</reference>
<proteinExistence type="predicted"/>
<dbReference type="GO" id="GO:0019955">
    <property type="term" value="F:cytokine binding"/>
    <property type="evidence" value="ECO:0007669"/>
    <property type="project" value="TreeGrafter"/>
</dbReference>
<evidence type="ECO:0000256" key="2">
    <source>
        <dbReference type="ARBA" id="ARBA00022737"/>
    </source>
</evidence>
<keyword evidence="3" id="KW-1015">Disulfide bond</keyword>
<keyword evidence="6" id="KW-0472">Membrane</keyword>
<dbReference type="SMART" id="SM00060">
    <property type="entry name" value="FN3"/>
    <property type="match status" value="4"/>
</dbReference>
<accession>A0AAV6R3H8</accession>
<evidence type="ECO:0000256" key="3">
    <source>
        <dbReference type="ARBA" id="ARBA00023157"/>
    </source>
</evidence>
<dbReference type="CDD" id="cd00063">
    <property type="entry name" value="FN3"/>
    <property type="match status" value="2"/>
</dbReference>
<comment type="caution">
    <text evidence="8">The sequence shown here is derived from an EMBL/GenBank/DDBJ whole genome shotgun (WGS) entry which is preliminary data.</text>
</comment>
<dbReference type="PANTHER" id="PTHR23036">
    <property type="entry name" value="CYTOKINE RECEPTOR"/>
    <property type="match status" value="1"/>
</dbReference>
<keyword evidence="4 8" id="KW-0675">Receptor</keyword>
<name>A0AAV6R3H8_SOLSE</name>
<gene>
    <name evidence="8" type="ORF">JOB18_045832</name>
</gene>
<dbReference type="PROSITE" id="PS50853">
    <property type="entry name" value="FN3"/>
    <property type="match status" value="2"/>
</dbReference>
<dbReference type="GO" id="GO:0009897">
    <property type="term" value="C:external side of plasma membrane"/>
    <property type="evidence" value="ECO:0007669"/>
    <property type="project" value="TreeGrafter"/>
</dbReference>
<feature type="domain" description="Fibronectin type-III" evidence="7">
    <location>
        <begin position="466"/>
        <end position="565"/>
    </location>
</feature>
<keyword evidence="2" id="KW-0677">Repeat</keyword>
<protein>
    <submittedName>
        <fullName evidence="8">Interleukin-31 receptor subunit alpha-like</fullName>
    </submittedName>
</protein>
<evidence type="ECO:0000256" key="4">
    <source>
        <dbReference type="ARBA" id="ARBA00023170"/>
    </source>
</evidence>
<dbReference type="InterPro" id="IPR050379">
    <property type="entry name" value="Type-I_Cytokine_Rcpt"/>
</dbReference>
<keyword evidence="5" id="KW-0325">Glycoprotein</keyword>
<feature type="domain" description="Fibronectin type-III" evidence="7">
    <location>
        <begin position="168"/>
        <end position="265"/>
    </location>
</feature>
<evidence type="ECO:0000256" key="6">
    <source>
        <dbReference type="SAM" id="Phobius"/>
    </source>
</evidence>
<evidence type="ECO:0000313" key="8">
    <source>
        <dbReference type="EMBL" id="KAG7499683.1"/>
    </source>
</evidence>
<evidence type="ECO:0000256" key="1">
    <source>
        <dbReference type="ARBA" id="ARBA00022729"/>
    </source>
</evidence>
<keyword evidence="9" id="KW-1185">Reference proteome</keyword>
<dbReference type="Proteomes" id="UP000693946">
    <property type="component" value="Linkage Group LG21"/>
</dbReference>
<organism evidence="8 9">
    <name type="scientific">Solea senegalensis</name>
    <name type="common">Senegalese sole</name>
    <dbReference type="NCBI Taxonomy" id="28829"/>
    <lineage>
        <taxon>Eukaryota</taxon>
        <taxon>Metazoa</taxon>
        <taxon>Chordata</taxon>
        <taxon>Craniata</taxon>
        <taxon>Vertebrata</taxon>
        <taxon>Euteleostomi</taxon>
        <taxon>Actinopterygii</taxon>
        <taxon>Neopterygii</taxon>
        <taxon>Teleostei</taxon>
        <taxon>Neoteleostei</taxon>
        <taxon>Acanthomorphata</taxon>
        <taxon>Carangaria</taxon>
        <taxon>Pleuronectiformes</taxon>
        <taxon>Pleuronectoidei</taxon>
        <taxon>Soleidae</taxon>
        <taxon>Solea</taxon>
    </lineage>
</organism>
<dbReference type="AlphaFoldDB" id="A0AAV6R3H8"/>
<dbReference type="Pfam" id="PF00041">
    <property type="entry name" value="fn3"/>
    <property type="match status" value="1"/>
</dbReference>
<evidence type="ECO:0000259" key="7">
    <source>
        <dbReference type="PROSITE" id="PS50853"/>
    </source>
</evidence>
<dbReference type="InterPro" id="IPR003961">
    <property type="entry name" value="FN3_dom"/>
</dbReference>
<keyword evidence="6" id="KW-0812">Transmembrane</keyword>